<dbReference type="Gene3D" id="3.60.40.10">
    <property type="entry name" value="PPM-type phosphatase domain"/>
    <property type="match status" value="1"/>
</dbReference>
<evidence type="ECO:0000313" key="4">
    <source>
        <dbReference type="EMBL" id="RZT87247.1"/>
    </source>
</evidence>
<dbReference type="AlphaFoldDB" id="A0A4Q7UYP4"/>
<protein>
    <submittedName>
        <fullName evidence="4">Stage II sporulation protein E</fullName>
    </submittedName>
</protein>
<dbReference type="SUPFAM" id="SSF55874">
    <property type="entry name" value="ATPase domain of HSP90 chaperone/DNA topoisomerase II/histidine kinase"/>
    <property type="match status" value="1"/>
</dbReference>
<comment type="caution">
    <text evidence="4">The sequence shown here is derived from an EMBL/GenBank/DDBJ whole genome shotgun (WGS) entry which is preliminary data.</text>
</comment>
<dbReference type="GO" id="GO:0016791">
    <property type="term" value="F:phosphatase activity"/>
    <property type="evidence" value="ECO:0007669"/>
    <property type="project" value="TreeGrafter"/>
</dbReference>
<dbReference type="InterPro" id="IPR036890">
    <property type="entry name" value="HATPase_C_sf"/>
</dbReference>
<dbReference type="PROSITE" id="PS50801">
    <property type="entry name" value="STAS"/>
    <property type="match status" value="1"/>
</dbReference>
<evidence type="ECO:0000259" key="3">
    <source>
        <dbReference type="PROSITE" id="PS50801"/>
    </source>
</evidence>
<dbReference type="OrthoDB" id="5182724at2"/>
<sequence>MGGTDSAADAFDDLPDPAWEIGADDLVVRAANAAARATGIAVGDRVEQLPIAPDSRAGAFTALRATLRSGHARRGLDWTLSGVHHAVDLVRVLDDDGRVRGVLAQARVIPDPAPVHLVPAGGDGPSPDPQTGPNGPDGDDSPAHNPSRVPVPGAFRLAVHRLAAAGTDEATGDWFGAVALQDGRLVLMVGGVPDPAPDPGDGGDRAPVVIGGLRAVLSEALRAGEPLTEAVRRADAAAARLPAGHGATLTAAVLDPRSGTVEHVSCGHCPPLLCLGSARGPGVVRPLAGPSSGPLGVGAPVTVPHVEPLAPGSALVLCSNDLVERPGRPVTAGVDELAAALRRSWRPTDAPAAADALCAQVLDALPAGCEGVLMAATVPAGTARAMATRITADPRRIVGVRERLETWLRETGVPSEVLASVPIVASELVTNAVQHAYPPGVDGPVRVRAAHESPSALVLTVSDDGSWGPPTPVEQEPRRGFGLAVARNLADALDIDSGPRGTTVRARFGLTRPVVVRHGDAPHLRVAGPGFGMLTSGEPPTRLRVHGPIGPAAAEDLRSALLYTTAGGTRAITLDLAEVTELGAEAVRVLHEFAGFADPSPAVRAPEGSVARAMLALADLGSLVDDTLAPDDDPAAASRIR</sequence>
<feature type="region of interest" description="Disordered" evidence="2">
    <location>
        <begin position="113"/>
        <end position="151"/>
    </location>
</feature>
<organism evidence="4 5">
    <name type="scientific">Pseudonocardia sediminis</name>
    <dbReference type="NCBI Taxonomy" id="1397368"/>
    <lineage>
        <taxon>Bacteria</taxon>
        <taxon>Bacillati</taxon>
        <taxon>Actinomycetota</taxon>
        <taxon>Actinomycetes</taxon>
        <taxon>Pseudonocardiales</taxon>
        <taxon>Pseudonocardiaceae</taxon>
        <taxon>Pseudonocardia</taxon>
    </lineage>
</organism>
<dbReference type="PANTHER" id="PTHR43156">
    <property type="entry name" value="STAGE II SPORULATION PROTEIN E-RELATED"/>
    <property type="match status" value="1"/>
</dbReference>
<dbReference type="SUPFAM" id="SSF55785">
    <property type="entry name" value="PYP-like sensor domain (PAS domain)"/>
    <property type="match status" value="1"/>
</dbReference>
<dbReference type="CDD" id="cd16936">
    <property type="entry name" value="HATPase_RsbW-like"/>
    <property type="match status" value="1"/>
</dbReference>
<dbReference type="InterPro" id="IPR003594">
    <property type="entry name" value="HATPase_dom"/>
</dbReference>
<dbReference type="Gene3D" id="3.30.565.10">
    <property type="entry name" value="Histidine kinase-like ATPase, C-terminal domain"/>
    <property type="match status" value="1"/>
</dbReference>
<evidence type="ECO:0000313" key="5">
    <source>
        <dbReference type="Proteomes" id="UP000291591"/>
    </source>
</evidence>
<dbReference type="Pfam" id="PF13581">
    <property type="entry name" value="HATPase_c_2"/>
    <property type="match status" value="1"/>
</dbReference>
<evidence type="ECO:0000256" key="2">
    <source>
        <dbReference type="SAM" id="MobiDB-lite"/>
    </source>
</evidence>
<dbReference type="InterPro" id="IPR035965">
    <property type="entry name" value="PAS-like_dom_sf"/>
</dbReference>
<dbReference type="InterPro" id="IPR036457">
    <property type="entry name" value="PPM-type-like_dom_sf"/>
</dbReference>
<dbReference type="InterPro" id="IPR002645">
    <property type="entry name" value="STAS_dom"/>
</dbReference>
<accession>A0A4Q7UYP4</accession>
<dbReference type="SMART" id="SM00331">
    <property type="entry name" value="PP2C_SIG"/>
    <property type="match status" value="1"/>
</dbReference>
<dbReference type="InterPro" id="IPR036513">
    <property type="entry name" value="STAS_dom_sf"/>
</dbReference>
<name>A0A4Q7UYP4_PSEST</name>
<dbReference type="InterPro" id="IPR001932">
    <property type="entry name" value="PPM-type_phosphatase-like_dom"/>
</dbReference>
<keyword evidence="1" id="KW-0378">Hydrolase</keyword>
<gene>
    <name evidence="4" type="ORF">EV383_4157</name>
</gene>
<dbReference type="EMBL" id="SHKL01000001">
    <property type="protein sequence ID" value="RZT87247.1"/>
    <property type="molecule type" value="Genomic_DNA"/>
</dbReference>
<dbReference type="PANTHER" id="PTHR43156:SF2">
    <property type="entry name" value="STAGE II SPORULATION PROTEIN E"/>
    <property type="match status" value="1"/>
</dbReference>
<reference evidence="4 5" key="1">
    <citation type="submission" date="2019-02" db="EMBL/GenBank/DDBJ databases">
        <title>Sequencing the genomes of 1000 actinobacteria strains.</title>
        <authorList>
            <person name="Klenk H.-P."/>
        </authorList>
    </citation>
    <scope>NUCLEOTIDE SEQUENCE [LARGE SCALE GENOMIC DNA]</scope>
    <source>
        <strain evidence="4 5">DSM 45779</strain>
    </source>
</reference>
<dbReference type="Gene3D" id="3.30.750.24">
    <property type="entry name" value="STAS domain"/>
    <property type="match status" value="1"/>
</dbReference>
<feature type="domain" description="STAS" evidence="3">
    <location>
        <begin position="543"/>
        <end position="590"/>
    </location>
</feature>
<dbReference type="Proteomes" id="UP000291591">
    <property type="component" value="Unassembled WGS sequence"/>
</dbReference>
<dbReference type="InterPro" id="IPR052016">
    <property type="entry name" value="Bact_Sigma-Reg"/>
</dbReference>
<keyword evidence="5" id="KW-1185">Reference proteome</keyword>
<evidence type="ECO:0000256" key="1">
    <source>
        <dbReference type="ARBA" id="ARBA00022801"/>
    </source>
</evidence>
<dbReference type="Pfam" id="PF07228">
    <property type="entry name" value="SpoIIE"/>
    <property type="match status" value="1"/>
</dbReference>
<proteinExistence type="predicted"/>
<dbReference type="RefSeq" id="WP_130291426.1">
    <property type="nucleotide sequence ID" value="NZ_SHKL01000001.1"/>
</dbReference>